<feature type="domain" description="ZP" evidence="18">
    <location>
        <begin position="32"/>
        <end position="295"/>
    </location>
</feature>
<dbReference type="GO" id="GO:0005886">
    <property type="term" value="C:plasma membrane"/>
    <property type="evidence" value="ECO:0007669"/>
    <property type="project" value="UniProtKB-SubCell"/>
</dbReference>
<evidence type="ECO:0000313" key="20">
    <source>
        <dbReference type="Proteomes" id="UP001474421"/>
    </source>
</evidence>
<dbReference type="InterPro" id="IPR001507">
    <property type="entry name" value="ZP_dom"/>
</dbReference>
<dbReference type="FunFam" id="2.60.40.3210:FF:000001">
    <property type="entry name" value="Zona pellucida sperm-binding protein 3"/>
    <property type="match status" value="1"/>
</dbReference>
<dbReference type="Pfam" id="PF00100">
    <property type="entry name" value="Zona_pellucida"/>
    <property type="match status" value="1"/>
</dbReference>
<dbReference type="PANTHER" id="PTHR11576:SF2">
    <property type="entry name" value="ZONA PELLUCIDA SPERM-BINDING PROTEIN 3"/>
    <property type="match status" value="1"/>
</dbReference>
<sequence length="567" mass="60747">MAACFFLPLLALFLRGCPARLPTDAHPPVQVECGPHRMVVTVHRDLFGLGRLVEPTELALGAAACPPSRLEAAAGTVVFQVGLHECGSVVQMTPDFLAYQTQLFYKPSLASHPVIARSRGATIGLECRYPRKDNVSSQGLRPTWVPFESTASREAKLAFSLRLMNDDWTAERASDRFLLGEPLHLQADVQAEEHPPLRLWVESCRAGLSPGPTSGPQYDVLGASGCLLDGRIEGVSSAFLAPRVRPETLRFMVDAFRFTEEAQKLIYITCRLKVTPAEQPPDALNKACSFDAASHSWVPVEGPSAICSCCETQSCSGVVEGPDPQGSENGEIPWQRSLTVETAGPEVALALGPLFVLDPQRGNGAQSPGEPAEEEMAMEELIPAVSKITHPPFREQWGSSKVLGDPKDHLGLSLEAFVQQGPIFFTGEEGGSGFGDPTEAVTGSVHRKQPMVSLPQRATALVSTLTPARQSKAHFSATERSALAVKAEILPSPLEDTVASTAVKLPKEALNMAAKDGKPVPGWPLLLLPTGAAVVALLSLVVWLLVPRRRRGGLPGASPVSLELQCK</sequence>
<proteinExistence type="inferred from homology"/>
<dbReference type="FunFam" id="2.60.40.4100:FF:000002">
    <property type="entry name" value="Zona pellucida sperm-binding protein 3"/>
    <property type="match status" value="1"/>
</dbReference>
<keyword evidence="10 17" id="KW-0732">Signal</keyword>
<dbReference type="InterPro" id="IPR055356">
    <property type="entry name" value="ZP-N"/>
</dbReference>
<evidence type="ECO:0000256" key="2">
    <source>
        <dbReference type="ARBA" id="ARBA00004498"/>
    </source>
</evidence>
<feature type="signal peptide" evidence="17">
    <location>
        <begin position="1"/>
        <end position="19"/>
    </location>
</feature>
<evidence type="ECO:0000256" key="10">
    <source>
        <dbReference type="ARBA" id="ARBA00022729"/>
    </source>
</evidence>
<comment type="caution">
    <text evidence="19">The sequence shown here is derived from an EMBL/GenBank/DDBJ whole genome shotgun (WGS) entry which is preliminary data.</text>
</comment>
<feature type="transmembrane region" description="Helical" evidence="16">
    <location>
        <begin position="523"/>
        <end position="546"/>
    </location>
</feature>
<keyword evidence="12 16" id="KW-0472">Membrane</keyword>
<evidence type="ECO:0000256" key="17">
    <source>
        <dbReference type="SAM" id="SignalP"/>
    </source>
</evidence>
<evidence type="ECO:0000256" key="14">
    <source>
        <dbReference type="ARBA" id="ARBA00023180"/>
    </source>
</evidence>
<keyword evidence="8" id="KW-0165">Cleavage on pair of basic residues</keyword>
<dbReference type="EMBL" id="JAOTOJ010000008">
    <property type="protein sequence ID" value="KAK9398387.1"/>
    <property type="molecule type" value="Genomic_DNA"/>
</dbReference>
<dbReference type="InterPro" id="IPR048290">
    <property type="entry name" value="ZP_chr"/>
</dbReference>
<keyword evidence="5" id="KW-1003">Cell membrane</keyword>
<evidence type="ECO:0000256" key="3">
    <source>
        <dbReference type="ARBA" id="ARBA00006735"/>
    </source>
</evidence>
<evidence type="ECO:0000256" key="6">
    <source>
        <dbReference type="ARBA" id="ARBA00022525"/>
    </source>
</evidence>
<feature type="chain" id="PRO_5043945810" description="Zona pellucida sperm-binding protein 3" evidence="17">
    <location>
        <begin position="20"/>
        <end position="567"/>
    </location>
</feature>
<accession>A0AAW1B9J2</accession>
<evidence type="ECO:0000256" key="9">
    <source>
        <dbReference type="ARBA" id="ARBA00022692"/>
    </source>
</evidence>
<evidence type="ECO:0000256" key="7">
    <source>
        <dbReference type="ARBA" id="ARBA00022530"/>
    </source>
</evidence>
<dbReference type="PRINTS" id="PR00023">
    <property type="entry name" value="ZPELLUCIDA"/>
</dbReference>
<evidence type="ECO:0000259" key="18">
    <source>
        <dbReference type="PROSITE" id="PS51034"/>
    </source>
</evidence>
<dbReference type="Gene3D" id="2.60.40.4100">
    <property type="entry name" value="Zona pellucida, ZP-C domain"/>
    <property type="match status" value="1"/>
</dbReference>
<keyword evidence="13" id="KW-1015">Disulfide bond</keyword>
<evidence type="ECO:0000313" key="19">
    <source>
        <dbReference type="EMBL" id="KAK9398387.1"/>
    </source>
</evidence>
<evidence type="ECO:0000256" key="15">
    <source>
        <dbReference type="ARBA" id="ARBA00030824"/>
    </source>
</evidence>
<dbReference type="SMART" id="SM00241">
    <property type="entry name" value="ZP"/>
    <property type="match status" value="1"/>
</dbReference>
<dbReference type="Proteomes" id="UP001474421">
    <property type="component" value="Unassembled WGS sequence"/>
</dbReference>
<evidence type="ECO:0000256" key="16">
    <source>
        <dbReference type="SAM" id="Phobius"/>
    </source>
</evidence>
<keyword evidence="11 16" id="KW-1133">Transmembrane helix</keyword>
<evidence type="ECO:0000256" key="13">
    <source>
        <dbReference type="ARBA" id="ARBA00023157"/>
    </source>
</evidence>
<keyword evidence="9 16" id="KW-0812">Transmembrane</keyword>
<dbReference type="GO" id="GO:0031012">
    <property type="term" value="C:extracellular matrix"/>
    <property type="evidence" value="ECO:0007669"/>
    <property type="project" value="TreeGrafter"/>
</dbReference>
<protein>
    <recommendedName>
        <fullName evidence="4">Zona pellucida sperm-binding protein 3</fullName>
    </recommendedName>
    <alternativeName>
        <fullName evidence="15">Zona pellucida glycoprotein 3</fullName>
    </alternativeName>
</protein>
<dbReference type="GO" id="GO:2000344">
    <property type="term" value="P:positive regulation of acrosome reaction"/>
    <property type="evidence" value="ECO:0007669"/>
    <property type="project" value="TreeGrafter"/>
</dbReference>
<reference evidence="19 20" key="1">
    <citation type="journal article" date="2024" name="Proc. Natl. Acad. Sci. U.S.A.">
        <title>The genetic regulatory architecture and epigenomic basis for age-related changes in rattlesnake venom.</title>
        <authorList>
            <person name="Hogan M.P."/>
            <person name="Holding M.L."/>
            <person name="Nystrom G.S."/>
            <person name="Colston T.J."/>
            <person name="Bartlett D.A."/>
            <person name="Mason A.J."/>
            <person name="Ellsworth S.A."/>
            <person name="Rautsaw R.M."/>
            <person name="Lawrence K.C."/>
            <person name="Strickland J.L."/>
            <person name="He B."/>
            <person name="Fraser P."/>
            <person name="Margres M.J."/>
            <person name="Gilbert D.M."/>
            <person name="Gibbs H.L."/>
            <person name="Parkinson C.L."/>
            <person name="Rokyta D.R."/>
        </authorList>
    </citation>
    <scope>NUCLEOTIDE SEQUENCE [LARGE SCALE GENOMIC DNA]</scope>
    <source>
        <strain evidence="19">DRR0105</strain>
    </source>
</reference>
<evidence type="ECO:0000256" key="5">
    <source>
        <dbReference type="ARBA" id="ARBA00022475"/>
    </source>
</evidence>
<evidence type="ECO:0000256" key="11">
    <source>
        <dbReference type="ARBA" id="ARBA00022989"/>
    </source>
</evidence>
<keyword evidence="20" id="KW-1185">Reference proteome</keyword>
<dbReference type="GO" id="GO:0032190">
    <property type="term" value="F:acrosin binding"/>
    <property type="evidence" value="ECO:0007669"/>
    <property type="project" value="TreeGrafter"/>
</dbReference>
<comment type="subcellular location">
    <subcellularLocation>
        <location evidence="1">Cell membrane</location>
        <topology evidence="1">Single-pass type I membrane protein</topology>
    </subcellularLocation>
    <subcellularLocation>
        <location evidence="2">Secreted</location>
        <location evidence="2">Extracellular space</location>
        <location evidence="2">Extracellular matrix</location>
    </subcellularLocation>
</comment>
<dbReference type="GO" id="GO:0007339">
    <property type="term" value="P:binding of sperm to zona pellucida"/>
    <property type="evidence" value="ECO:0007669"/>
    <property type="project" value="TreeGrafter"/>
</dbReference>
<name>A0AAW1B9J2_CROAD</name>
<keyword evidence="6" id="KW-0964">Secreted</keyword>
<evidence type="ECO:0000256" key="8">
    <source>
        <dbReference type="ARBA" id="ARBA00022685"/>
    </source>
</evidence>
<evidence type="ECO:0000256" key="4">
    <source>
        <dbReference type="ARBA" id="ARBA00017980"/>
    </source>
</evidence>
<dbReference type="AlphaFoldDB" id="A0AAW1B9J2"/>
<organism evidence="19 20">
    <name type="scientific">Crotalus adamanteus</name>
    <name type="common">Eastern diamondback rattlesnake</name>
    <dbReference type="NCBI Taxonomy" id="8729"/>
    <lineage>
        <taxon>Eukaryota</taxon>
        <taxon>Metazoa</taxon>
        <taxon>Chordata</taxon>
        <taxon>Craniata</taxon>
        <taxon>Vertebrata</taxon>
        <taxon>Euteleostomi</taxon>
        <taxon>Lepidosauria</taxon>
        <taxon>Squamata</taxon>
        <taxon>Bifurcata</taxon>
        <taxon>Unidentata</taxon>
        <taxon>Episquamata</taxon>
        <taxon>Toxicofera</taxon>
        <taxon>Serpentes</taxon>
        <taxon>Colubroidea</taxon>
        <taxon>Viperidae</taxon>
        <taxon>Crotalinae</taxon>
        <taxon>Crotalus</taxon>
    </lineage>
</organism>
<dbReference type="InterPro" id="IPR042235">
    <property type="entry name" value="ZP-C_dom"/>
</dbReference>
<keyword evidence="7" id="KW-0272">Extracellular matrix</keyword>
<evidence type="ECO:0000256" key="1">
    <source>
        <dbReference type="ARBA" id="ARBA00004251"/>
    </source>
</evidence>
<evidence type="ECO:0000256" key="12">
    <source>
        <dbReference type="ARBA" id="ARBA00023136"/>
    </source>
</evidence>
<keyword evidence="14" id="KW-0325">Glycoprotein</keyword>
<dbReference type="GO" id="GO:0035803">
    <property type="term" value="P:egg coat formation"/>
    <property type="evidence" value="ECO:0007669"/>
    <property type="project" value="TreeGrafter"/>
</dbReference>
<dbReference type="PROSITE" id="PS51034">
    <property type="entry name" value="ZP_2"/>
    <property type="match status" value="1"/>
</dbReference>
<comment type="similarity">
    <text evidence="3">Belongs to the ZP domain family. ZPC subfamily.</text>
</comment>
<gene>
    <name evidence="19" type="ORF">NXF25_021748</name>
</gene>
<dbReference type="Pfam" id="PF23344">
    <property type="entry name" value="ZP-N"/>
    <property type="match status" value="1"/>
</dbReference>
<dbReference type="InterPro" id="IPR055355">
    <property type="entry name" value="ZP-C"/>
</dbReference>
<dbReference type="Gene3D" id="2.60.40.3210">
    <property type="entry name" value="Zona pellucida, ZP-N domain"/>
    <property type="match status" value="1"/>
</dbReference>
<dbReference type="PANTHER" id="PTHR11576">
    <property type="entry name" value="ZONA PELLUCIDA SPERM-BINDING PROTEIN 3"/>
    <property type="match status" value="1"/>
</dbReference>